<feature type="chain" id="PRO_5045274221" evidence="1">
    <location>
        <begin position="23"/>
        <end position="236"/>
    </location>
</feature>
<organism evidence="2 3">
    <name type="scientific">Durusdinium trenchii</name>
    <dbReference type="NCBI Taxonomy" id="1381693"/>
    <lineage>
        <taxon>Eukaryota</taxon>
        <taxon>Sar</taxon>
        <taxon>Alveolata</taxon>
        <taxon>Dinophyceae</taxon>
        <taxon>Suessiales</taxon>
        <taxon>Symbiodiniaceae</taxon>
        <taxon>Durusdinium</taxon>
    </lineage>
</organism>
<evidence type="ECO:0000313" key="2">
    <source>
        <dbReference type="EMBL" id="CAK9009703.1"/>
    </source>
</evidence>
<evidence type="ECO:0000256" key="1">
    <source>
        <dbReference type="SAM" id="SignalP"/>
    </source>
</evidence>
<protein>
    <submittedName>
        <fullName evidence="2">Uncharacterized protein</fullName>
    </submittedName>
</protein>
<evidence type="ECO:0000313" key="3">
    <source>
        <dbReference type="Proteomes" id="UP001642484"/>
    </source>
</evidence>
<accession>A0ABP0J5P5</accession>
<dbReference type="Proteomes" id="UP001642484">
    <property type="component" value="Unassembled WGS sequence"/>
</dbReference>
<comment type="caution">
    <text evidence="2">The sequence shown here is derived from an EMBL/GenBank/DDBJ whole genome shotgun (WGS) entry which is preliminary data.</text>
</comment>
<name>A0ABP0J5P5_9DINO</name>
<sequence>MLRLFLVAAFCVGCLQLTFVRPLNVGTASHGRRQQTYLRSAGKQAGADSSEEQVRPRRWWGLGFVAAALAALRFRVQPAKAESYPVQGNEELMKQKAHGTTEYPVQEVLRWDVDRGTADRICSYNRHFAEYAGYWSTTKFLKQVNREGETFYDSVSGKPLFVAPKGRTWKEFEKESFVHGWPSFRDEEVIWENVRCLPGGECVSIDGTHLGHNIPDFQGNRYCINLVSVAGNPPTV</sequence>
<gene>
    <name evidence="2" type="ORF">CCMP2556_LOCUS9775</name>
</gene>
<reference evidence="2 3" key="1">
    <citation type="submission" date="2024-02" db="EMBL/GenBank/DDBJ databases">
        <authorList>
            <person name="Chen Y."/>
            <person name="Shah S."/>
            <person name="Dougan E. K."/>
            <person name="Thang M."/>
            <person name="Chan C."/>
        </authorList>
    </citation>
    <scope>NUCLEOTIDE SEQUENCE [LARGE SCALE GENOMIC DNA]</scope>
</reference>
<dbReference type="EMBL" id="CAXAMN010004503">
    <property type="protein sequence ID" value="CAK9009703.1"/>
    <property type="molecule type" value="Genomic_DNA"/>
</dbReference>
<feature type="signal peptide" evidence="1">
    <location>
        <begin position="1"/>
        <end position="22"/>
    </location>
</feature>
<keyword evidence="1" id="KW-0732">Signal</keyword>
<dbReference type="InterPro" id="IPR011057">
    <property type="entry name" value="Mss4-like_sf"/>
</dbReference>
<proteinExistence type="predicted"/>
<dbReference type="SUPFAM" id="SSF51316">
    <property type="entry name" value="Mss4-like"/>
    <property type="match status" value="1"/>
</dbReference>
<keyword evidence="3" id="KW-1185">Reference proteome</keyword>